<dbReference type="EMBL" id="ASPP01035791">
    <property type="protein sequence ID" value="ETO02432.1"/>
    <property type="molecule type" value="Genomic_DNA"/>
</dbReference>
<organism evidence="1 2">
    <name type="scientific">Reticulomyxa filosa</name>
    <dbReference type="NCBI Taxonomy" id="46433"/>
    <lineage>
        <taxon>Eukaryota</taxon>
        <taxon>Sar</taxon>
        <taxon>Rhizaria</taxon>
        <taxon>Retaria</taxon>
        <taxon>Foraminifera</taxon>
        <taxon>Monothalamids</taxon>
        <taxon>Reticulomyxidae</taxon>
        <taxon>Reticulomyxa</taxon>
    </lineage>
</organism>
<name>X6LMS3_RETFI</name>
<dbReference type="Proteomes" id="UP000023152">
    <property type="component" value="Unassembled WGS sequence"/>
</dbReference>
<gene>
    <name evidence="1" type="ORF">RFI_35004</name>
</gene>
<proteinExistence type="predicted"/>
<sequence length="215" mass="25832">QAGIFFNFDCIQTFLWKWMRCDPHFCPSLHMLQADLCRALFAWIFFEDQVKVKVKDRADETRIEEAVVDHVKQEKLVGNIFYHWSYNRRCEDLAHEMFDFVIDMPEMHLTRDFVTCSFFYSLNSNKQKVHEMVNKMINKQQVIVIVAKNIDELSKLNYQLPEYDVPFSMMINSNQYMKKRLIFGSYSVSFIPKKLYLIISQLMDLEIFTLYHFGR</sequence>
<accession>X6LMS3</accession>
<protein>
    <submittedName>
        <fullName evidence="1">Uncharacterized protein</fullName>
    </submittedName>
</protein>
<reference evidence="1 2" key="1">
    <citation type="journal article" date="2013" name="Curr. Biol.">
        <title>The Genome of the Foraminiferan Reticulomyxa filosa.</title>
        <authorList>
            <person name="Glockner G."/>
            <person name="Hulsmann N."/>
            <person name="Schleicher M."/>
            <person name="Noegel A.A."/>
            <person name="Eichinger L."/>
            <person name="Gallinger C."/>
            <person name="Pawlowski J."/>
            <person name="Sierra R."/>
            <person name="Euteneuer U."/>
            <person name="Pillet L."/>
            <person name="Moustafa A."/>
            <person name="Platzer M."/>
            <person name="Groth M."/>
            <person name="Szafranski K."/>
            <person name="Schliwa M."/>
        </authorList>
    </citation>
    <scope>NUCLEOTIDE SEQUENCE [LARGE SCALE GENOMIC DNA]</scope>
</reference>
<evidence type="ECO:0000313" key="1">
    <source>
        <dbReference type="EMBL" id="ETO02432.1"/>
    </source>
</evidence>
<keyword evidence="2" id="KW-1185">Reference proteome</keyword>
<feature type="non-terminal residue" evidence="1">
    <location>
        <position position="1"/>
    </location>
</feature>
<dbReference type="AlphaFoldDB" id="X6LMS3"/>
<evidence type="ECO:0000313" key="2">
    <source>
        <dbReference type="Proteomes" id="UP000023152"/>
    </source>
</evidence>
<comment type="caution">
    <text evidence="1">The sequence shown here is derived from an EMBL/GenBank/DDBJ whole genome shotgun (WGS) entry which is preliminary data.</text>
</comment>